<reference evidence="2 3" key="1">
    <citation type="journal article" date="2009" name="Nat. Genet.">
        <title>The genome of the cucumber, Cucumis sativus L.</title>
        <authorList>
            <person name="Huang S."/>
            <person name="Li R."/>
            <person name="Zhang Z."/>
            <person name="Li L."/>
            <person name="Gu X."/>
            <person name="Fan W."/>
            <person name="Lucas W.J."/>
            <person name="Wang X."/>
            <person name="Xie B."/>
            <person name="Ni P."/>
            <person name="Ren Y."/>
            <person name="Zhu H."/>
            <person name="Li J."/>
            <person name="Lin K."/>
            <person name="Jin W."/>
            <person name="Fei Z."/>
            <person name="Li G."/>
            <person name="Staub J."/>
            <person name="Kilian A."/>
            <person name="van der Vossen E.A."/>
            <person name="Wu Y."/>
            <person name="Guo J."/>
            <person name="He J."/>
            <person name="Jia Z."/>
            <person name="Ren Y."/>
            <person name="Tian G."/>
            <person name="Lu Y."/>
            <person name="Ruan J."/>
            <person name="Qian W."/>
            <person name="Wang M."/>
            <person name="Huang Q."/>
            <person name="Li B."/>
            <person name="Xuan Z."/>
            <person name="Cao J."/>
            <person name="Asan"/>
            <person name="Wu Z."/>
            <person name="Zhang J."/>
            <person name="Cai Q."/>
            <person name="Bai Y."/>
            <person name="Zhao B."/>
            <person name="Han Y."/>
            <person name="Li Y."/>
            <person name="Li X."/>
            <person name="Wang S."/>
            <person name="Shi Q."/>
            <person name="Liu S."/>
            <person name="Cho W.K."/>
            <person name="Kim J.Y."/>
            <person name="Xu Y."/>
            <person name="Heller-Uszynska K."/>
            <person name="Miao H."/>
            <person name="Cheng Z."/>
            <person name="Zhang S."/>
            <person name="Wu J."/>
            <person name="Yang Y."/>
            <person name="Kang H."/>
            <person name="Li M."/>
            <person name="Liang H."/>
            <person name="Ren X."/>
            <person name="Shi Z."/>
            <person name="Wen M."/>
            <person name="Jian M."/>
            <person name="Yang H."/>
            <person name="Zhang G."/>
            <person name="Yang Z."/>
            <person name="Chen R."/>
            <person name="Liu S."/>
            <person name="Li J."/>
            <person name="Ma L."/>
            <person name="Liu H."/>
            <person name="Zhou Y."/>
            <person name="Zhao J."/>
            <person name="Fang X."/>
            <person name="Li G."/>
            <person name="Fang L."/>
            <person name="Li Y."/>
            <person name="Liu D."/>
            <person name="Zheng H."/>
            <person name="Zhang Y."/>
            <person name="Qin N."/>
            <person name="Li Z."/>
            <person name="Yang G."/>
            <person name="Yang S."/>
            <person name="Bolund L."/>
            <person name="Kristiansen K."/>
            <person name="Zheng H."/>
            <person name="Li S."/>
            <person name="Zhang X."/>
            <person name="Yang H."/>
            <person name="Wang J."/>
            <person name="Sun R."/>
            <person name="Zhang B."/>
            <person name="Jiang S."/>
            <person name="Wang J."/>
            <person name="Du Y."/>
            <person name="Li S."/>
        </authorList>
    </citation>
    <scope>NUCLEOTIDE SEQUENCE [LARGE SCALE GENOMIC DNA]</scope>
    <source>
        <strain evidence="3">cv. 9930</strain>
    </source>
</reference>
<dbReference type="eggNOG" id="KOG3010">
    <property type="taxonomic scope" value="Eukaryota"/>
</dbReference>
<dbReference type="KEGG" id="csv:101210817"/>
<dbReference type="AlphaFoldDB" id="A0A0A0KUM9"/>
<reference evidence="2 3" key="3">
    <citation type="journal article" date="2010" name="BMC Genomics">
        <title>Transcriptome sequencing and comparative analysis of cucumber flowers with different sex types.</title>
        <authorList>
            <person name="Guo S."/>
            <person name="Zheng Y."/>
            <person name="Joung J.G."/>
            <person name="Liu S."/>
            <person name="Zhang Z."/>
            <person name="Crasta O.R."/>
            <person name="Sobral B.W."/>
            <person name="Xu Y."/>
            <person name="Huang S."/>
            <person name="Fei Z."/>
        </authorList>
    </citation>
    <scope>NUCLEOTIDE SEQUENCE [LARGE SCALE GENOMIC DNA]</scope>
    <source>
        <strain evidence="3">cv. 9930</strain>
    </source>
</reference>
<dbReference type="SUPFAM" id="SSF53335">
    <property type="entry name" value="S-adenosyl-L-methionine-dependent methyltransferases"/>
    <property type="match status" value="1"/>
</dbReference>
<dbReference type="Pfam" id="PF08241">
    <property type="entry name" value="Methyltransf_11"/>
    <property type="match status" value="1"/>
</dbReference>
<dbReference type="OMA" id="QYVFDGY"/>
<evidence type="ECO:0000259" key="1">
    <source>
        <dbReference type="Pfam" id="PF08241"/>
    </source>
</evidence>
<dbReference type="InterPro" id="IPR013216">
    <property type="entry name" value="Methyltransf_11"/>
</dbReference>
<sequence length="265" mass="29778">MADKYEKENLAEKYLEGRPRSYPAEWYSRLAALTAGHSLACDFGTGNGQAALGVAEHYKKVIGIDVSKSQLECAMKHERVQYLHLPASMSEDEMVKSIGEENTVDLIISAEAVHWFDLPKFYAVATRLLRKPGGIIAVWGYYYISLNEAFDAAMNRLTEATLPYWDEKVKEYVLKGYRTMPFPFESVGIGSEGKPEEMEMEQKFSFEGMLKYLKSMGPVITAKENGVDVMCEEMVKELRDAWGGGGDLVRTVVYKCFMIAGKVKA</sequence>
<evidence type="ECO:0000313" key="3">
    <source>
        <dbReference type="Proteomes" id="UP000029981"/>
    </source>
</evidence>
<dbReference type="EMBL" id="CM002926">
    <property type="protein sequence ID" value="KGN52142.1"/>
    <property type="molecule type" value="Genomic_DNA"/>
</dbReference>
<dbReference type="PANTHER" id="PTHR44575">
    <property type="entry name" value="OS01G0589200 PROTEIN"/>
    <property type="match status" value="1"/>
</dbReference>
<evidence type="ECO:0000313" key="2">
    <source>
        <dbReference type="EMBL" id="KGN52142.1"/>
    </source>
</evidence>
<protein>
    <recommendedName>
        <fullName evidence="1">Methyltransferase type 11 domain-containing protein</fullName>
    </recommendedName>
</protein>
<organism evidence="2 3">
    <name type="scientific">Cucumis sativus</name>
    <name type="common">Cucumber</name>
    <dbReference type="NCBI Taxonomy" id="3659"/>
    <lineage>
        <taxon>Eukaryota</taxon>
        <taxon>Viridiplantae</taxon>
        <taxon>Streptophyta</taxon>
        <taxon>Embryophyta</taxon>
        <taxon>Tracheophyta</taxon>
        <taxon>Spermatophyta</taxon>
        <taxon>Magnoliopsida</taxon>
        <taxon>eudicotyledons</taxon>
        <taxon>Gunneridae</taxon>
        <taxon>Pentapetalae</taxon>
        <taxon>rosids</taxon>
        <taxon>fabids</taxon>
        <taxon>Cucurbitales</taxon>
        <taxon>Cucurbitaceae</taxon>
        <taxon>Benincaseae</taxon>
        <taxon>Cucumis</taxon>
    </lineage>
</organism>
<keyword evidence="3" id="KW-1185">Reference proteome</keyword>
<dbReference type="Gramene" id="KGN52142">
    <property type="protein sequence ID" value="KGN52142"/>
    <property type="gene ID" value="Csa_5G611730"/>
</dbReference>
<dbReference type="Proteomes" id="UP000029981">
    <property type="component" value="Chromosome 5"/>
</dbReference>
<dbReference type="CDD" id="cd02440">
    <property type="entry name" value="AdoMet_MTases"/>
    <property type="match status" value="1"/>
</dbReference>
<accession>A0A0A0KUM9</accession>
<dbReference type="Gene3D" id="3.40.50.150">
    <property type="entry name" value="Vaccinia Virus protein VP39"/>
    <property type="match status" value="1"/>
</dbReference>
<reference evidence="2 3" key="4">
    <citation type="journal article" date="2011" name="BMC Genomics">
        <title>RNA-Seq improves annotation of protein-coding genes in the cucumber genome.</title>
        <authorList>
            <person name="Li Z."/>
            <person name="Zhang Z."/>
            <person name="Yan P."/>
            <person name="Huang S."/>
            <person name="Fei Z."/>
            <person name="Lin K."/>
        </authorList>
    </citation>
    <scope>NUCLEOTIDE SEQUENCE [LARGE SCALE GENOMIC DNA]</scope>
    <source>
        <strain evidence="3">cv. 9930</strain>
    </source>
</reference>
<gene>
    <name evidence="2" type="ORF">Csa_5G611730</name>
</gene>
<dbReference type="PANTHER" id="PTHR44575:SF7">
    <property type="entry name" value="METHYLTRANSFERASE TYPE 11 DOMAIN-CONTAINING PROTEIN"/>
    <property type="match status" value="1"/>
</dbReference>
<proteinExistence type="predicted"/>
<name>A0A0A0KUM9_CUCSA</name>
<reference evidence="2 3" key="2">
    <citation type="journal article" date="2009" name="PLoS ONE">
        <title>An integrated genetic and cytogenetic map of the cucumber genome.</title>
        <authorList>
            <person name="Ren Y."/>
            <person name="Zhang Z."/>
            <person name="Liu J."/>
            <person name="Staub J.E."/>
            <person name="Han Y."/>
            <person name="Cheng Z."/>
            <person name="Li X."/>
            <person name="Lu J."/>
            <person name="Miao H."/>
            <person name="Kang H."/>
            <person name="Xie B."/>
            <person name="Gu X."/>
            <person name="Wang X."/>
            <person name="Du Y."/>
            <person name="Jin W."/>
            <person name="Huang S."/>
        </authorList>
    </citation>
    <scope>NUCLEOTIDE SEQUENCE [LARGE SCALE GENOMIC DNA]</scope>
    <source>
        <strain evidence="3">cv. 9930</strain>
    </source>
</reference>
<dbReference type="OrthoDB" id="10027013at2759"/>
<dbReference type="STRING" id="3659.A0A0A0KUM9"/>
<dbReference type="InterPro" id="IPR029063">
    <property type="entry name" value="SAM-dependent_MTases_sf"/>
</dbReference>
<feature type="domain" description="Methyltransferase type 11" evidence="1">
    <location>
        <begin position="42"/>
        <end position="137"/>
    </location>
</feature>
<dbReference type="GO" id="GO:0008757">
    <property type="term" value="F:S-adenosylmethionine-dependent methyltransferase activity"/>
    <property type="evidence" value="ECO:0007669"/>
    <property type="project" value="InterPro"/>
</dbReference>